<dbReference type="PROSITE" id="PS51257">
    <property type="entry name" value="PROKAR_LIPOPROTEIN"/>
    <property type="match status" value="1"/>
</dbReference>
<dbReference type="EMBL" id="CP088155">
    <property type="protein sequence ID" value="WYM97106.1"/>
    <property type="molecule type" value="Genomic_DNA"/>
</dbReference>
<keyword evidence="4" id="KW-1185">Reference proteome</keyword>
<dbReference type="Pfam" id="PF03572">
    <property type="entry name" value="Peptidase_S41"/>
    <property type="match status" value="1"/>
</dbReference>
<dbReference type="InterPro" id="IPR005151">
    <property type="entry name" value="Tail-specific_protease"/>
</dbReference>
<protein>
    <submittedName>
        <fullName evidence="3">S41 family peptidase</fullName>
    </submittedName>
</protein>
<evidence type="ECO:0000313" key="3">
    <source>
        <dbReference type="EMBL" id="WYM97106.1"/>
    </source>
</evidence>
<reference evidence="3" key="1">
    <citation type="submission" date="2021-11" db="EMBL/GenBank/DDBJ databases">
        <title>The first genome sequence of unculturable Mycoplasma faucium obtained by de novo assembly of metagenomic reads.</title>
        <authorList>
            <person name="Sabat A.J."/>
            <person name="Bathoorn E."/>
            <person name="Akkerboom V."/>
            <person name="Friedrich A.W."/>
        </authorList>
    </citation>
    <scope>NUCLEOTIDE SEQUENCE [LARGE SCALE GENOMIC DNA]</scope>
    <source>
        <strain evidence="3">UMCG-MFM1</strain>
    </source>
</reference>
<evidence type="ECO:0000256" key="1">
    <source>
        <dbReference type="SAM" id="SignalP"/>
    </source>
</evidence>
<accession>A0ABZ2TQ99</accession>
<proteinExistence type="predicted"/>
<gene>
    <name evidence="3" type="ORF">LQ356_02760</name>
</gene>
<keyword evidence="1" id="KW-0732">Signal</keyword>
<dbReference type="Gene3D" id="3.90.226.10">
    <property type="entry name" value="2-enoyl-CoA Hydratase, Chain A, domain 1"/>
    <property type="match status" value="1"/>
</dbReference>
<sequence>MNYKNKYIPLLFAPTLLTPLFAMSCIWHSNDNKMKITKERYNFYNLTNQYNIKQKEVNLYFKKGENVPYVSIAEMIKSLDGFLNADKISYYENWFSNSRTYFQGGNKMTVDWKKNKISVNSLDFFSFTKRSSTTNYSSHLKYLQYNAIKAKGHKPTTQFDLDKYNLDILNYYNKTLVPLPVFNTLFCSQNYYNLYFNGQNLYGAYFGLNDNQNGIDLIKKGGFENKPQNTIDRKTTLNHLLWTLDHFYGLKPQKGIDEFKKYLSDEDIRKILSTDVKDNNSAYSKLFYQKLNDLHTWMSMLSFYNDGDTKVNSLNTDSENEKSYNNIREKLLELRRNRFGYNEVPPVRFINNTAIISFDQFKTGTKEEISSPDAYKHDTYEFMKYVMKEIKKRGKTIKNIVMDLSLNGGGSVAAMMRALGFLTNRQIETYDYDTLEKMIYETVYKVDTNGDGKYNLADGYPEYKWHVLTGRNTFSAANSFAAIAREMGIAKIIGQHSGGGECSIMPNVLADGTSFVMSSNNASRIKNKYLLSQYRYQSIEGGIDPNTWFDYDKFYDDSEIDKLVNR</sequence>
<feature type="domain" description="Tail specific protease" evidence="2">
    <location>
        <begin position="354"/>
        <end position="520"/>
    </location>
</feature>
<organism evidence="3 4">
    <name type="scientific">Metamycoplasma faucium</name>
    <dbReference type="NCBI Taxonomy" id="56142"/>
    <lineage>
        <taxon>Bacteria</taxon>
        <taxon>Bacillati</taxon>
        <taxon>Mycoplasmatota</taxon>
        <taxon>Mycoplasmoidales</taxon>
        <taxon>Metamycoplasmataceae</taxon>
        <taxon>Metamycoplasma</taxon>
    </lineage>
</organism>
<dbReference type="Proteomes" id="UP001622612">
    <property type="component" value="Chromosome"/>
</dbReference>
<dbReference type="RefSeq" id="WP_405311363.1">
    <property type="nucleotide sequence ID" value="NZ_CP088155.1"/>
</dbReference>
<feature type="signal peptide" evidence="1">
    <location>
        <begin position="1"/>
        <end position="24"/>
    </location>
</feature>
<dbReference type="InterPro" id="IPR029045">
    <property type="entry name" value="ClpP/crotonase-like_dom_sf"/>
</dbReference>
<evidence type="ECO:0000259" key="2">
    <source>
        <dbReference type="Pfam" id="PF03572"/>
    </source>
</evidence>
<evidence type="ECO:0000313" key="4">
    <source>
        <dbReference type="Proteomes" id="UP001622612"/>
    </source>
</evidence>
<feature type="chain" id="PRO_5045703102" evidence="1">
    <location>
        <begin position="25"/>
        <end position="566"/>
    </location>
</feature>
<dbReference type="SUPFAM" id="SSF52096">
    <property type="entry name" value="ClpP/crotonase"/>
    <property type="match status" value="1"/>
</dbReference>
<name>A0ABZ2TQ99_9BACT</name>